<reference evidence="1 2" key="1">
    <citation type="submission" date="2020-10" db="EMBL/GenBank/DDBJ databases">
        <authorList>
            <person name="Kazantseva O.A."/>
            <person name="Piligrimova E.G."/>
            <person name="Shadrin A.M."/>
        </authorList>
    </citation>
    <scope>NUCLEOTIDE SEQUENCE [LARGE SCALE GENOMIC DNA]</scope>
</reference>
<dbReference type="PANTHER" id="PTHR30153">
    <property type="entry name" value="REPLICATIVE DNA HELICASE DNAB"/>
    <property type="match status" value="1"/>
</dbReference>
<organism evidence="1 2">
    <name type="scientific">Bacillus phage Kirov</name>
    <dbReference type="NCBI Taxonomy" id="2783539"/>
    <lineage>
        <taxon>Viruses</taxon>
        <taxon>Duplodnaviria</taxon>
        <taxon>Heunggongvirae</taxon>
        <taxon>Uroviricota</taxon>
        <taxon>Caudoviricetes</taxon>
        <taxon>Andregratiavirinae</taxon>
        <taxon>Kirovvirus</taxon>
        <taxon>Kirovvirus kirov</taxon>
    </lineage>
</organism>
<gene>
    <name evidence="1" type="ORF">Kirov_168</name>
</gene>
<dbReference type="EMBL" id="MW084976">
    <property type="protein sequence ID" value="QOV08367.1"/>
    <property type="molecule type" value="Genomic_DNA"/>
</dbReference>
<dbReference type="Proteomes" id="UP000594029">
    <property type="component" value="Segment"/>
</dbReference>
<name>A0A7U3NKL2_9CAUD</name>
<dbReference type="InterPro" id="IPR036185">
    <property type="entry name" value="DNA_heli_DnaB-like_N_sf"/>
</dbReference>
<accession>A0A7U3NKL2</accession>
<dbReference type="SUPFAM" id="SSF52540">
    <property type="entry name" value="P-loop containing nucleoside triphosphate hydrolases"/>
    <property type="match status" value="1"/>
</dbReference>
<keyword evidence="1" id="KW-0547">Nucleotide-binding</keyword>
<dbReference type="InterPro" id="IPR027417">
    <property type="entry name" value="P-loop_NTPase"/>
</dbReference>
<keyword evidence="1" id="KW-0067">ATP-binding</keyword>
<dbReference type="GO" id="GO:0005524">
    <property type="term" value="F:ATP binding"/>
    <property type="evidence" value="ECO:0007669"/>
    <property type="project" value="InterPro"/>
</dbReference>
<dbReference type="Gene3D" id="3.40.50.300">
    <property type="entry name" value="P-loop containing nucleotide triphosphate hydrolases"/>
    <property type="match status" value="1"/>
</dbReference>
<dbReference type="GO" id="GO:0006260">
    <property type="term" value="P:DNA replication"/>
    <property type="evidence" value="ECO:0007669"/>
    <property type="project" value="InterPro"/>
</dbReference>
<keyword evidence="1" id="KW-0378">Hydrolase</keyword>
<dbReference type="GO" id="GO:0003678">
    <property type="term" value="F:DNA helicase activity"/>
    <property type="evidence" value="ECO:0007669"/>
    <property type="project" value="InterPro"/>
</dbReference>
<evidence type="ECO:0000313" key="1">
    <source>
        <dbReference type="EMBL" id="QOV08367.1"/>
    </source>
</evidence>
<proteinExistence type="predicted"/>
<evidence type="ECO:0000313" key="2">
    <source>
        <dbReference type="Proteomes" id="UP000594029"/>
    </source>
</evidence>
<dbReference type="SUPFAM" id="SSF48024">
    <property type="entry name" value="N-terminal domain of DnaB helicase"/>
    <property type="match status" value="1"/>
</dbReference>
<dbReference type="InterPro" id="IPR016136">
    <property type="entry name" value="DNA_helicase_N/primase_C"/>
</dbReference>
<dbReference type="PANTHER" id="PTHR30153:SF2">
    <property type="entry name" value="REPLICATIVE DNA HELICASE"/>
    <property type="match status" value="1"/>
</dbReference>
<dbReference type="Gene3D" id="1.10.860.10">
    <property type="entry name" value="DNAb Helicase, Chain A"/>
    <property type="match status" value="1"/>
</dbReference>
<protein>
    <submittedName>
        <fullName evidence="1">DNA helicase</fullName>
    </submittedName>
</protein>
<sequence>MAQDNTIELVKKEMKKINKNAQINEAYFVGLLWADPFNNFAEYNDTVNQDEFVHDVWGFYYELGRKMYKESIKTFDRITVATKVKEYNLIDEFDEYGGMNTIEDAIDIVKDNPDNVEYYYETVKKNYVIRQLYLLFGNKVLIKKGKYDFEKMSSEQLGAYWDDKMNTIRLNNVNRYEAENLYIDPEEFIRKLEEESAEMLPFYKSKLLNSITQGVARGHVNMFGGFGGTGKSSITAEKIVMSCIENRERAIVVLNEEDAQTFRQKIILTLLWHEYNEHIDRKRMVNGKLREEDKEKIRKGMKRLYELTNEDDGLIKIIFMEKYVIKDLEKIVRFWANRGYINLVIDTHKVSDESKFEQRWQTFVEDMKVIYRLTRKNAGGLNLRTWVTFQLADSAVRNRYLDYEAIGEGKASKNEASVVMMFRKAWSDEYKGGNKALQCYKLKKQPDGTFDKVWFQLDPDKQYYLLFTPKNRFGQSNDTGLPVLIIEPYFQSNTFAEIGWTFVANDNSKR</sequence>
<keyword evidence="1" id="KW-0347">Helicase</keyword>
<keyword evidence="2" id="KW-1185">Reference proteome</keyword>